<protein>
    <submittedName>
        <fullName evidence="1">Uncharacterized protein</fullName>
    </submittedName>
</protein>
<dbReference type="AlphaFoldDB" id="A0ABD4KW55"/>
<gene>
    <name evidence="1" type="ORF">EAY07_23010</name>
</gene>
<dbReference type="EMBL" id="RDOM01000586">
    <property type="protein sequence ID" value="MBF4274821.1"/>
    <property type="molecule type" value="Genomic_DNA"/>
</dbReference>
<accession>A0ABD4KW55</accession>
<evidence type="ECO:0000313" key="2">
    <source>
        <dbReference type="Proteomes" id="UP000722957"/>
    </source>
</evidence>
<reference evidence="1 2" key="1">
    <citation type="journal article" date="2021" name="PeerJ">
        <title>Analysis of 44 Vibrio anguillarum genomes reveals high genetic diversity.</title>
        <authorList>
            <person name="Hansen M.J."/>
            <person name="Dalsgaard I."/>
        </authorList>
    </citation>
    <scope>NUCLEOTIDE SEQUENCE [LARGE SCALE GENOMIC DNA]</scope>
    <source>
        <strain evidence="1 2">17-16730-2A</strain>
    </source>
</reference>
<sequence length="115" mass="13788">MPWAINIFDLYVVTDMLPQPHDFLDYIHRRIKSSDNQKMYIHDELDWLGYYLSDRLRGIENIDDEGIDLVAIEPNSDKFDDFYLKNGEKPQLYTHEFFSKLVHEMCQYENGFECA</sequence>
<organism evidence="1 2">
    <name type="scientific">Vibrio anguillarum</name>
    <name type="common">Listonella anguillarum</name>
    <dbReference type="NCBI Taxonomy" id="55601"/>
    <lineage>
        <taxon>Bacteria</taxon>
        <taxon>Pseudomonadati</taxon>
        <taxon>Pseudomonadota</taxon>
        <taxon>Gammaproteobacteria</taxon>
        <taxon>Vibrionales</taxon>
        <taxon>Vibrionaceae</taxon>
        <taxon>Vibrio</taxon>
    </lineage>
</organism>
<feature type="non-terminal residue" evidence="1">
    <location>
        <position position="115"/>
    </location>
</feature>
<comment type="caution">
    <text evidence="1">The sequence shown here is derived from an EMBL/GenBank/DDBJ whole genome shotgun (WGS) entry which is preliminary data.</text>
</comment>
<name>A0ABD4KW55_VIBAN</name>
<dbReference type="Proteomes" id="UP000722957">
    <property type="component" value="Unassembled WGS sequence"/>
</dbReference>
<proteinExistence type="predicted"/>
<evidence type="ECO:0000313" key="1">
    <source>
        <dbReference type="EMBL" id="MBF4274821.1"/>
    </source>
</evidence>